<reference evidence="6 7" key="1">
    <citation type="submission" date="2017-08" db="EMBL/GenBank/DDBJ databases">
        <title>Acidophilic green algal genome provides insights into adaptation to an acidic environment.</title>
        <authorList>
            <person name="Hirooka S."/>
            <person name="Hirose Y."/>
            <person name="Kanesaki Y."/>
            <person name="Higuchi S."/>
            <person name="Fujiwara T."/>
            <person name="Onuma R."/>
            <person name="Era A."/>
            <person name="Ohbayashi R."/>
            <person name="Uzuka A."/>
            <person name="Nozaki H."/>
            <person name="Yoshikawa H."/>
            <person name="Miyagishima S.Y."/>
        </authorList>
    </citation>
    <scope>NUCLEOTIDE SEQUENCE [LARGE SCALE GENOMIC DNA]</scope>
    <source>
        <strain evidence="6 7">NIES-2499</strain>
    </source>
</reference>
<evidence type="ECO:0000256" key="3">
    <source>
        <dbReference type="SAM" id="MobiDB-lite"/>
    </source>
</evidence>
<feature type="region of interest" description="Disordered" evidence="3">
    <location>
        <begin position="349"/>
        <end position="380"/>
    </location>
</feature>
<comment type="similarity">
    <text evidence="1 2">Belongs to the pirin family.</text>
</comment>
<feature type="domain" description="Pirin C-terminal" evidence="5">
    <location>
        <begin position="224"/>
        <end position="340"/>
    </location>
</feature>
<evidence type="ECO:0000313" key="6">
    <source>
        <dbReference type="EMBL" id="GAX81796.1"/>
    </source>
</evidence>
<gene>
    <name evidence="6" type="ORF">CEUSTIGMA_g9224.t1</name>
</gene>
<dbReference type="Gene3D" id="2.60.120.10">
    <property type="entry name" value="Jelly Rolls"/>
    <property type="match status" value="2"/>
</dbReference>
<keyword evidence="7" id="KW-1185">Reference proteome</keyword>
<dbReference type="Proteomes" id="UP000232323">
    <property type="component" value="Unassembled WGS sequence"/>
</dbReference>
<dbReference type="PANTHER" id="PTHR13903">
    <property type="entry name" value="PIRIN-RELATED"/>
    <property type="match status" value="1"/>
</dbReference>
<dbReference type="InterPro" id="IPR014710">
    <property type="entry name" value="RmlC-like_jellyroll"/>
</dbReference>
<protein>
    <recommendedName>
        <fullName evidence="8">Pirin N-terminal domain-containing protein</fullName>
    </recommendedName>
</protein>
<evidence type="ECO:0000256" key="2">
    <source>
        <dbReference type="RuleBase" id="RU003457"/>
    </source>
</evidence>
<dbReference type="InterPro" id="IPR008778">
    <property type="entry name" value="Pirin_C_dom"/>
</dbReference>
<feature type="domain" description="Pirin N-terminal" evidence="4">
    <location>
        <begin position="58"/>
        <end position="165"/>
    </location>
</feature>
<dbReference type="OrthoDB" id="198735at2759"/>
<sequence>MLQALKNTAASFRQQSKKSDAVNPLVVQEPIDYSSISRRIIQIISEEHAVEGPGIEITRPFPTRSLKYFDPWLLVDAFGPKTFPPGHPLLKRSIHLGQHPHRGFQAITYHVAGDFDHYDSTGRHGRLTAGSVQLMTAGGGIVHGGASAPKKPGEGLYIHGYQIWLALPASERMCPADSMDWHADQTPVVHSPDGKVWARVIASTELVYGATCTKIPTAQPIMMVHFVVQPGGVVKQAVPASFNTMIHVSIGTGRFGPGLSTSAGAEQSVIFEREEVTSSAAGGPSTSFIEFCCPKDAKGPLDVLLLAGQPTQEKIIQYGPFVGGSMDDIYAARNDFQAGLMGGLAPDGSPEPKSVWCRQEPRQPVVVKPEDGRSSNEVAVGGHVNSCWPATAER</sequence>
<dbReference type="EMBL" id="BEGY01000070">
    <property type="protein sequence ID" value="GAX81796.1"/>
    <property type="molecule type" value="Genomic_DNA"/>
</dbReference>
<evidence type="ECO:0000256" key="1">
    <source>
        <dbReference type="ARBA" id="ARBA00008416"/>
    </source>
</evidence>
<evidence type="ECO:0000259" key="5">
    <source>
        <dbReference type="Pfam" id="PF05726"/>
    </source>
</evidence>
<dbReference type="CDD" id="cd02247">
    <property type="entry name" value="cupin_pirin_C"/>
    <property type="match status" value="1"/>
</dbReference>
<dbReference type="Pfam" id="PF02678">
    <property type="entry name" value="Pirin"/>
    <property type="match status" value="1"/>
</dbReference>
<name>A0A250XFI4_9CHLO</name>
<dbReference type="InterPro" id="IPR003829">
    <property type="entry name" value="Pirin_N_dom"/>
</dbReference>
<dbReference type="PANTHER" id="PTHR13903:SF31">
    <property type="entry name" value="CUPIN-DOMAIN CONTAINING PROTEIN"/>
    <property type="match status" value="1"/>
</dbReference>
<proteinExistence type="inferred from homology"/>
<organism evidence="6 7">
    <name type="scientific">Chlamydomonas eustigma</name>
    <dbReference type="NCBI Taxonomy" id="1157962"/>
    <lineage>
        <taxon>Eukaryota</taxon>
        <taxon>Viridiplantae</taxon>
        <taxon>Chlorophyta</taxon>
        <taxon>core chlorophytes</taxon>
        <taxon>Chlorophyceae</taxon>
        <taxon>CS clade</taxon>
        <taxon>Chlamydomonadales</taxon>
        <taxon>Chlamydomonadaceae</taxon>
        <taxon>Chlamydomonas</taxon>
    </lineage>
</organism>
<dbReference type="InterPro" id="IPR012093">
    <property type="entry name" value="Pirin"/>
</dbReference>
<dbReference type="InterPro" id="IPR011051">
    <property type="entry name" value="RmlC_Cupin_sf"/>
</dbReference>
<dbReference type="SUPFAM" id="SSF51182">
    <property type="entry name" value="RmlC-like cupins"/>
    <property type="match status" value="1"/>
</dbReference>
<dbReference type="STRING" id="1157962.A0A250XFI4"/>
<evidence type="ECO:0000259" key="4">
    <source>
        <dbReference type="Pfam" id="PF02678"/>
    </source>
</evidence>
<dbReference type="AlphaFoldDB" id="A0A250XFI4"/>
<dbReference type="Pfam" id="PF05726">
    <property type="entry name" value="Pirin_C"/>
    <property type="match status" value="1"/>
</dbReference>
<comment type="caution">
    <text evidence="6">The sequence shown here is derived from an EMBL/GenBank/DDBJ whole genome shotgun (WGS) entry which is preliminary data.</text>
</comment>
<evidence type="ECO:0000313" key="7">
    <source>
        <dbReference type="Proteomes" id="UP000232323"/>
    </source>
</evidence>
<accession>A0A250XFI4</accession>
<evidence type="ECO:0008006" key="8">
    <source>
        <dbReference type="Google" id="ProtNLM"/>
    </source>
</evidence>